<dbReference type="SMART" id="SM00239">
    <property type="entry name" value="C2"/>
    <property type="match status" value="1"/>
</dbReference>
<feature type="domain" description="SWIRM" evidence="7">
    <location>
        <begin position="428"/>
        <end position="539"/>
    </location>
</feature>
<dbReference type="Proteomes" id="UP001212152">
    <property type="component" value="Unassembled WGS sequence"/>
</dbReference>
<dbReference type="PROSITE" id="PS50090">
    <property type="entry name" value="MYB_LIKE"/>
    <property type="match status" value="1"/>
</dbReference>
<dbReference type="PROSITE" id="PS50249">
    <property type="entry name" value="MPN"/>
    <property type="match status" value="1"/>
</dbReference>
<feature type="compositionally biased region" description="Polar residues" evidence="3">
    <location>
        <begin position="354"/>
        <end position="379"/>
    </location>
</feature>
<feature type="domain" description="MPN" evidence="6">
    <location>
        <begin position="684"/>
        <end position="817"/>
    </location>
</feature>
<dbReference type="InterPro" id="IPR017930">
    <property type="entry name" value="Myb_dom"/>
</dbReference>
<dbReference type="SMART" id="SM00232">
    <property type="entry name" value="JAB_MPN"/>
    <property type="match status" value="1"/>
</dbReference>
<evidence type="ECO:0000259" key="9">
    <source>
        <dbReference type="PROSITE" id="PS51294"/>
    </source>
</evidence>
<dbReference type="Gene3D" id="1.10.10.60">
    <property type="entry name" value="Homeodomain-like"/>
    <property type="match status" value="1"/>
</dbReference>
<feature type="compositionally biased region" description="Basic and acidic residues" evidence="3">
    <location>
        <begin position="282"/>
        <end position="306"/>
    </location>
</feature>
<dbReference type="InterPro" id="IPR000008">
    <property type="entry name" value="C2_dom"/>
</dbReference>
<feature type="compositionally biased region" description="Basic and acidic residues" evidence="3">
    <location>
        <begin position="125"/>
        <end position="137"/>
    </location>
</feature>
<dbReference type="SUPFAM" id="SSF46689">
    <property type="entry name" value="Homeodomain-like"/>
    <property type="match status" value="2"/>
</dbReference>
<evidence type="ECO:0000313" key="10">
    <source>
        <dbReference type="EMBL" id="KAJ3179403.1"/>
    </source>
</evidence>
<accession>A0AAD5TKU4</accession>
<dbReference type="InterPro" id="IPR035892">
    <property type="entry name" value="C2_domain_sf"/>
</dbReference>
<reference evidence="10" key="1">
    <citation type="submission" date="2020-05" db="EMBL/GenBank/DDBJ databases">
        <title>Phylogenomic resolution of chytrid fungi.</title>
        <authorList>
            <person name="Stajich J.E."/>
            <person name="Amses K."/>
            <person name="Simmons R."/>
            <person name="Seto K."/>
            <person name="Myers J."/>
            <person name="Bonds A."/>
            <person name="Quandt C.A."/>
            <person name="Barry K."/>
            <person name="Liu P."/>
            <person name="Grigoriev I."/>
            <person name="Longcore J.E."/>
            <person name="James T.Y."/>
        </authorList>
    </citation>
    <scope>NUCLEOTIDE SEQUENCE</scope>
    <source>
        <strain evidence="10">JEL0379</strain>
    </source>
</reference>
<evidence type="ECO:0000259" key="8">
    <source>
        <dbReference type="PROSITE" id="PS51293"/>
    </source>
</evidence>
<dbReference type="CDD" id="cd00030">
    <property type="entry name" value="C2"/>
    <property type="match status" value="1"/>
</dbReference>
<dbReference type="PROSITE" id="PS50004">
    <property type="entry name" value="C2"/>
    <property type="match status" value="1"/>
</dbReference>
<dbReference type="PANTHER" id="PTHR10410">
    <property type="entry name" value="EUKARYOTIC TRANSLATION INITIATION FACTOR 3 -RELATED"/>
    <property type="match status" value="1"/>
</dbReference>
<evidence type="ECO:0000259" key="5">
    <source>
        <dbReference type="PROSITE" id="PS50090"/>
    </source>
</evidence>
<dbReference type="EMBL" id="JADGJQ010000021">
    <property type="protein sequence ID" value="KAJ3179403.1"/>
    <property type="molecule type" value="Genomic_DNA"/>
</dbReference>
<dbReference type="SUPFAM" id="SSF49562">
    <property type="entry name" value="C2 domain (Calcium/lipid-binding domain, CaLB)"/>
    <property type="match status" value="1"/>
</dbReference>
<keyword evidence="1" id="KW-0238">DNA-binding</keyword>
<feature type="compositionally biased region" description="Polar residues" evidence="3">
    <location>
        <begin position="307"/>
        <end position="334"/>
    </location>
</feature>
<feature type="compositionally biased region" description="Acidic residues" evidence="3">
    <location>
        <begin position="1"/>
        <end position="12"/>
    </location>
</feature>
<dbReference type="InterPro" id="IPR036388">
    <property type="entry name" value="WH-like_DNA-bd_sf"/>
</dbReference>
<feature type="compositionally biased region" description="Low complexity" evidence="3">
    <location>
        <begin position="212"/>
        <end position="222"/>
    </location>
</feature>
<feature type="region of interest" description="Disordered" evidence="3">
    <location>
        <begin position="207"/>
        <end position="384"/>
    </location>
</feature>
<keyword evidence="11" id="KW-1185">Reference proteome</keyword>
<feature type="region of interest" description="Disordered" evidence="3">
    <location>
        <begin position="1"/>
        <end position="45"/>
    </location>
</feature>
<sequence>MDDLDVDIEGDDQPFPTSTFGQLDEERPPPPLALPVTRSSSGQVDIQTPQPLQEYLEPQWLSEQTAWNGPVGSDDMDEQSRALIESMIAEEQFYFGQGSVALAPTAVAGDGSTSSNRKRSAPTTGDERPRKKPKEEPPAVSHKAKWTKEEDESLRQGITQFGFGAWKSIAAFMKTRTALQIKNHVRHLTVYSGVTFPEGNEQLEAVQEPELPSASTPTASAADLDNPAGTDGAIGEDDVDIDITDDEDGRELEAKEQPTFVLQPLSESESGEEDQLATVGEGDGKDPPFSSDEHTAAIDSSKEKQRPTSLISNEQNAETGPSPAATSPMSQPSVKSEVETLASPPPALDEVEFTSKQNDPLSIPNTPVLSTARESTTPVVPQPRQIARKRRPSLPIAKAEAVEGFTFDPEVLSAAPASASSTGQSLPGNSDACATTIDRDIIQRFEVSALPEWFLSTLALSQGKKPHPRTLNKTPDRYIKIRNYILAAWDKRRPKYLTKTSVRPGLKGEGDVNAISRIHEFLETLGAINAECAEKGGRKNYGTSVKKSVAADEDDLTEQEAGSVWNFLDARQRRKRRIRNEQGDWVDIDDDGNPIDPPPLNSEDEEATNAREEARMFALNSKYFADEELEKFDVRLLKKRQRKEQMAQTPTMQSATSDALGTYDPFRLIPARTYDAAVPAPFRVLASSNTLIVMDVHAHLAHTEIIGLLGGSYDASAATLHVTDVFPCRSQSTGVQCEMDPASEMRARDYFAAKGLGVVGWYHSHPTFDPTPSVRDIENQTAYQTLFARADGVEPFVGAIVTPYDARHAADRKSRFAWLAISQQWNSMAEYRLPYACDVSIVPSPQLGADLFDQLAALLREYRAHEHRVDLTKLYAPRHDPVFTRLDKMMYSVQAAANLVGEPEARAFIAPLRDLVLKGFATSLFLEFLGRVDLALLGHTGLRRPSNLSSFAMISALKTKLSAIASSSVPVASAPQLPPRDPVSIAPEAEHTGGVESQTSPPGQADAGESYTGPCVDVTITFASAADLPRMDLFGKADPFFRASIDGKIDYCSTCIRNTLSPTWDESWIVHRVPVSAVLSVTLFDKDLIRPTDELIGNASLPLTAGTHTIPIQNAQGREHGNFTVKVGTAPTKLQDPHPLYQFAGPVRFSTHDSPVVGALVRSDARNLYSTWKVHLMLVPVYLPTPTHWNVNYRAAQSIFAGPMSWSVRAPIMAAHRALYARQPKAHGFGALTCGNDFLRLLFGTHPIPNPRMFTYIVDDSTFRFSETGAAFLVDFASKHALHANCSEFVRYAGEFHLRPRVSDPHEADDDARDGWAHLPALKSAPVTGTTWELLIDNNSGTYAPPKEYLPALADLLRRNFPGLSVRALDREDPFLVRSREEMKAYAAANANV</sequence>
<keyword evidence="2" id="KW-0539">Nucleus</keyword>
<evidence type="ECO:0000313" key="11">
    <source>
        <dbReference type="Proteomes" id="UP001212152"/>
    </source>
</evidence>
<evidence type="ECO:0000256" key="2">
    <source>
        <dbReference type="ARBA" id="ARBA00023242"/>
    </source>
</evidence>
<organism evidence="10 11">
    <name type="scientific">Geranomyces variabilis</name>
    <dbReference type="NCBI Taxonomy" id="109894"/>
    <lineage>
        <taxon>Eukaryota</taxon>
        <taxon>Fungi</taxon>
        <taxon>Fungi incertae sedis</taxon>
        <taxon>Chytridiomycota</taxon>
        <taxon>Chytridiomycota incertae sedis</taxon>
        <taxon>Chytridiomycetes</taxon>
        <taxon>Spizellomycetales</taxon>
        <taxon>Powellomycetaceae</taxon>
        <taxon>Geranomyces</taxon>
    </lineage>
</organism>
<evidence type="ECO:0000256" key="3">
    <source>
        <dbReference type="SAM" id="MobiDB-lite"/>
    </source>
</evidence>
<dbReference type="InterPro" id="IPR050242">
    <property type="entry name" value="JAMM_MPN+_peptidase_M67A"/>
</dbReference>
<dbReference type="InterPro" id="IPR037518">
    <property type="entry name" value="MPN"/>
</dbReference>
<feature type="region of interest" description="Disordered" evidence="3">
    <location>
        <begin position="585"/>
        <end position="607"/>
    </location>
</feature>
<feature type="compositionally biased region" description="Acidic residues" evidence="3">
    <location>
        <begin position="234"/>
        <end position="250"/>
    </location>
</feature>
<dbReference type="PROSITE" id="PS51293">
    <property type="entry name" value="SANT"/>
    <property type="match status" value="1"/>
</dbReference>
<dbReference type="SUPFAM" id="SSF102712">
    <property type="entry name" value="JAB1/MPN domain"/>
    <property type="match status" value="1"/>
</dbReference>
<feature type="region of interest" description="Disordered" evidence="3">
    <location>
        <begin position="971"/>
        <end position="1010"/>
    </location>
</feature>
<dbReference type="Gene3D" id="2.60.40.150">
    <property type="entry name" value="C2 domain"/>
    <property type="match status" value="1"/>
</dbReference>
<evidence type="ECO:0000256" key="1">
    <source>
        <dbReference type="ARBA" id="ARBA00023125"/>
    </source>
</evidence>
<proteinExistence type="predicted"/>
<dbReference type="GO" id="GO:0008237">
    <property type="term" value="F:metallopeptidase activity"/>
    <property type="evidence" value="ECO:0007669"/>
    <property type="project" value="InterPro"/>
</dbReference>
<feature type="domain" description="Myb-like" evidence="5">
    <location>
        <begin position="143"/>
        <end position="189"/>
    </location>
</feature>
<evidence type="ECO:0000259" key="4">
    <source>
        <dbReference type="PROSITE" id="PS50004"/>
    </source>
</evidence>
<dbReference type="InterPro" id="IPR007526">
    <property type="entry name" value="SWIRM"/>
</dbReference>
<dbReference type="CDD" id="cd00167">
    <property type="entry name" value="SANT"/>
    <property type="match status" value="1"/>
</dbReference>
<dbReference type="Pfam" id="PF00168">
    <property type="entry name" value="C2"/>
    <property type="match status" value="1"/>
</dbReference>
<dbReference type="GO" id="GO:0010468">
    <property type="term" value="P:regulation of gene expression"/>
    <property type="evidence" value="ECO:0007669"/>
    <property type="project" value="UniProtKB-ARBA"/>
</dbReference>
<dbReference type="InterPro" id="IPR017884">
    <property type="entry name" value="SANT_dom"/>
</dbReference>
<dbReference type="InterPro" id="IPR001005">
    <property type="entry name" value="SANT/Myb"/>
</dbReference>
<dbReference type="PROSITE" id="PS51294">
    <property type="entry name" value="HTH_MYB"/>
    <property type="match status" value="1"/>
</dbReference>
<feature type="domain" description="C2" evidence="4">
    <location>
        <begin position="1001"/>
        <end position="1120"/>
    </location>
</feature>
<feature type="domain" description="SANT" evidence="8">
    <location>
        <begin position="141"/>
        <end position="184"/>
    </location>
</feature>
<dbReference type="Pfam" id="PF00249">
    <property type="entry name" value="Myb_DNA-binding"/>
    <property type="match status" value="1"/>
</dbReference>
<gene>
    <name evidence="10" type="primary">MYSM1</name>
    <name evidence="10" type="ORF">HDU87_003013</name>
</gene>
<dbReference type="GO" id="GO:0003677">
    <property type="term" value="F:DNA binding"/>
    <property type="evidence" value="ECO:0007669"/>
    <property type="project" value="UniProtKB-KW"/>
</dbReference>
<dbReference type="SMART" id="SM00717">
    <property type="entry name" value="SANT"/>
    <property type="match status" value="1"/>
</dbReference>
<name>A0AAD5TKU4_9FUNG</name>
<dbReference type="Pfam" id="PF04433">
    <property type="entry name" value="SWIRM"/>
    <property type="match status" value="1"/>
</dbReference>
<comment type="caution">
    <text evidence="10">The sequence shown here is derived from an EMBL/GenBank/DDBJ whole genome shotgun (WGS) entry which is preliminary data.</text>
</comment>
<dbReference type="Gene3D" id="1.10.10.10">
    <property type="entry name" value="Winged helix-like DNA-binding domain superfamily/Winged helix DNA-binding domain"/>
    <property type="match status" value="1"/>
</dbReference>
<evidence type="ECO:0000259" key="6">
    <source>
        <dbReference type="PROSITE" id="PS50249"/>
    </source>
</evidence>
<feature type="domain" description="HTH myb-type" evidence="9">
    <location>
        <begin position="143"/>
        <end position="184"/>
    </location>
</feature>
<dbReference type="PROSITE" id="PS50934">
    <property type="entry name" value="SWIRM"/>
    <property type="match status" value="1"/>
</dbReference>
<evidence type="ECO:0000259" key="7">
    <source>
        <dbReference type="PROSITE" id="PS50934"/>
    </source>
</evidence>
<feature type="region of interest" description="Disordered" evidence="3">
    <location>
        <begin position="106"/>
        <end position="151"/>
    </location>
</feature>
<dbReference type="Pfam" id="PF01398">
    <property type="entry name" value="JAB"/>
    <property type="match status" value="1"/>
</dbReference>
<dbReference type="InterPro" id="IPR009057">
    <property type="entry name" value="Homeodomain-like_sf"/>
</dbReference>
<protein>
    <submittedName>
        <fullName evidence="10">Myb-like, SWIRM and MPN domains 1</fullName>
    </submittedName>
</protein>
<dbReference type="Gene3D" id="3.40.140.10">
    <property type="entry name" value="Cytidine Deaminase, domain 2"/>
    <property type="match status" value="1"/>
</dbReference>
<dbReference type="InterPro" id="IPR000555">
    <property type="entry name" value="JAMM/MPN+_dom"/>
</dbReference>